<dbReference type="Proteomes" id="UP000254575">
    <property type="component" value="Unassembled WGS sequence"/>
</dbReference>
<sequence length="153" mass="16973">MDVAVVRELMQQLTGLGRGERDKHVADAAAMLGISKVTLYRHLKKQGWTSGRKARADKGKAALSDEELQAIAAMQRATQRKNGKDMMSAGDAQAIAAANGLLERELHPATVNRLLRRKGLSVKQMRRDTPHINLATSHPNQMWQIDPSYCVLY</sequence>
<evidence type="ECO:0000313" key="2">
    <source>
        <dbReference type="Proteomes" id="UP000254575"/>
    </source>
</evidence>
<dbReference type="AlphaFoldDB" id="A0A380MYR6"/>
<reference evidence="1 2" key="1">
    <citation type="submission" date="2018-06" db="EMBL/GenBank/DDBJ databases">
        <authorList>
            <consortium name="Pathogen Informatics"/>
            <person name="Doyle S."/>
        </authorList>
    </citation>
    <scope>NUCLEOTIDE SEQUENCE [LARGE SCALE GENOMIC DNA]</scope>
    <source>
        <strain evidence="1 2">NCTC10717</strain>
    </source>
</reference>
<protein>
    <submittedName>
        <fullName evidence="1">Uncharacterized protein</fullName>
    </submittedName>
</protein>
<dbReference type="RefSeq" id="WP_115218737.1">
    <property type="nucleotide sequence ID" value="NZ_UHIA01000004.1"/>
</dbReference>
<dbReference type="OrthoDB" id="371334at2"/>
<keyword evidence="2" id="KW-1185">Reference proteome</keyword>
<gene>
    <name evidence="1" type="ORF">NCTC10717_01573</name>
</gene>
<name>A0A380MYR6_9GAMM</name>
<organism evidence="1 2">
    <name type="scientific">Suttonella indologenes</name>
    <dbReference type="NCBI Taxonomy" id="13276"/>
    <lineage>
        <taxon>Bacteria</taxon>
        <taxon>Pseudomonadati</taxon>
        <taxon>Pseudomonadota</taxon>
        <taxon>Gammaproteobacteria</taxon>
        <taxon>Cardiobacteriales</taxon>
        <taxon>Cardiobacteriaceae</taxon>
        <taxon>Suttonella</taxon>
    </lineage>
</organism>
<evidence type="ECO:0000313" key="1">
    <source>
        <dbReference type="EMBL" id="SUO97689.1"/>
    </source>
</evidence>
<dbReference type="EMBL" id="UHIA01000004">
    <property type="protein sequence ID" value="SUO97689.1"/>
    <property type="molecule type" value="Genomic_DNA"/>
</dbReference>
<accession>A0A380MYR6</accession>
<proteinExistence type="predicted"/>